<reference evidence="2 3" key="1">
    <citation type="submission" date="2015-12" db="EMBL/GenBank/DDBJ databases">
        <title>Complete genome of Roseateles depolymerans KCTC 42856.</title>
        <authorList>
            <person name="Kim K.M."/>
        </authorList>
    </citation>
    <scope>NUCLEOTIDE SEQUENCE [LARGE SCALE GENOMIC DNA]</scope>
    <source>
        <strain evidence="2 3">KCTC 42856</strain>
    </source>
</reference>
<keyword evidence="3" id="KW-1185">Reference proteome</keyword>
<dbReference type="KEGG" id="rdp:RD2015_2705"/>
<evidence type="ECO:0000313" key="3">
    <source>
        <dbReference type="Proteomes" id="UP000060699"/>
    </source>
</evidence>
<protein>
    <submittedName>
        <fullName evidence="2">Uncharacterized protein</fullName>
    </submittedName>
</protein>
<sequence>MSQIPAPDKPKGSPLPEPTGVAKPNAGHPAAVPDHAFEESIAGEEDPGASLDNNANGVPPPQRPQSRSGSPR</sequence>
<proteinExistence type="predicted"/>
<dbReference type="EMBL" id="CP013729">
    <property type="protein sequence ID" value="ALV07170.1"/>
    <property type="molecule type" value="Genomic_DNA"/>
</dbReference>
<accession>A0A0U3LL79</accession>
<evidence type="ECO:0000256" key="1">
    <source>
        <dbReference type="SAM" id="MobiDB-lite"/>
    </source>
</evidence>
<dbReference type="RefSeq" id="WP_147307082.1">
    <property type="nucleotide sequence ID" value="NZ_CP013729.1"/>
</dbReference>
<organism evidence="2 3">
    <name type="scientific">Roseateles depolymerans</name>
    <dbReference type="NCBI Taxonomy" id="76731"/>
    <lineage>
        <taxon>Bacteria</taxon>
        <taxon>Pseudomonadati</taxon>
        <taxon>Pseudomonadota</taxon>
        <taxon>Betaproteobacteria</taxon>
        <taxon>Burkholderiales</taxon>
        <taxon>Sphaerotilaceae</taxon>
        <taxon>Roseateles</taxon>
    </lineage>
</organism>
<name>A0A0U3LL79_9BURK</name>
<evidence type="ECO:0000313" key="2">
    <source>
        <dbReference type="EMBL" id="ALV07170.1"/>
    </source>
</evidence>
<dbReference type="STRING" id="76731.RD2015_2705"/>
<dbReference type="PATRIC" id="fig|76731.3.peg.2769"/>
<feature type="region of interest" description="Disordered" evidence="1">
    <location>
        <begin position="1"/>
        <end position="72"/>
    </location>
</feature>
<dbReference type="Proteomes" id="UP000060699">
    <property type="component" value="Chromosome"/>
</dbReference>
<gene>
    <name evidence="2" type="ORF">RD2015_2705</name>
</gene>
<dbReference type="AlphaFoldDB" id="A0A0U3LL79"/>